<dbReference type="SUPFAM" id="SSF50494">
    <property type="entry name" value="Trypsin-like serine proteases"/>
    <property type="match status" value="1"/>
</dbReference>
<dbReference type="PATRIC" id="fig|1121307.3.peg.782"/>
<evidence type="ECO:0000256" key="2">
    <source>
        <dbReference type="ARBA" id="ARBA00022670"/>
    </source>
</evidence>
<keyword evidence="3 6" id="KW-0378">Hydrolase</keyword>
<proteinExistence type="inferred from homology"/>
<reference evidence="6 7" key="1">
    <citation type="submission" date="2015-06" db="EMBL/GenBank/DDBJ databases">
        <title>Draft genome sequence of the purine-degrading Clostridium cylindrosporum HC-1 (DSM 605).</title>
        <authorList>
            <person name="Poehlein A."/>
            <person name="Schiel-Bengelsdorf B."/>
            <person name="Bengelsdorf F."/>
            <person name="Daniel R."/>
            <person name="Duerre P."/>
        </authorList>
    </citation>
    <scope>NUCLEOTIDE SEQUENCE [LARGE SCALE GENOMIC DNA]</scope>
    <source>
        <strain evidence="6 7">DSM 605</strain>
    </source>
</reference>
<dbReference type="STRING" id="1121307.CLCY_1c04170"/>
<keyword evidence="4" id="KW-0472">Membrane</keyword>
<keyword evidence="7" id="KW-1185">Reference proteome</keyword>
<dbReference type="OrthoDB" id="9758917at2"/>
<dbReference type="PANTHER" id="PTHR43343">
    <property type="entry name" value="PEPTIDASE S12"/>
    <property type="match status" value="1"/>
</dbReference>
<dbReference type="PANTHER" id="PTHR43343:SF3">
    <property type="entry name" value="PROTEASE DO-LIKE 8, CHLOROPLASTIC"/>
    <property type="match status" value="1"/>
</dbReference>
<dbReference type="InterPro" id="IPR009003">
    <property type="entry name" value="Peptidase_S1_PA"/>
</dbReference>
<dbReference type="EMBL" id="LFVU01000028">
    <property type="protein sequence ID" value="KMT21183.1"/>
    <property type="molecule type" value="Genomic_DNA"/>
</dbReference>
<dbReference type="SUPFAM" id="SSF50156">
    <property type="entry name" value="PDZ domain-like"/>
    <property type="match status" value="1"/>
</dbReference>
<dbReference type="Gene3D" id="2.40.10.10">
    <property type="entry name" value="Trypsin-like serine proteases"/>
    <property type="match status" value="2"/>
</dbReference>
<dbReference type="Pfam" id="PF13365">
    <property type="entry name" value="Trypsin_2"/>
    <property type="match status" value="1"/>
</dbReference>
<dbReference type="Gene3D" id="2.30.42.10">
    <property type="match status" value="1"/>
</dbReference>
<dbReference type="GO" id="GO:0006508">
    <property type="term" value="P:proteolysis"/>
    <property type="evidence" value="ECO:0007669"/>
    <property type="project" value="UniProtKB-KW"/>
</dbReference>
<protein>
    <submittedName>
        <fullName evidence="6">Serine protease Do-like HtrA</fullName>
        <ecNumber evidence="6">3.4.21.107</ecNumber>
    </submittedName>
</protein>
<dbReference type="GO" id="GO:0004252">
    <property type="term" value="F:serine-type endopeptidase activity"/>
    <property type="evidence" value="ECO:0007669"/>
    <property type="project" value="InterPro"/>
</dbReference>
<evidence type="ECO:0000313" key="6">
    <source>
        <dbReference type="EMBL" id="KMT21183.1"/>
    </source>
</evidence>
<dbReference type="InterPro" id="IPR043504">
    <property type="entry name" value="Peptidase_S1_PA_chymotrypsin"/>
</dbReference>
<keyword evidence="2 6" id="KW-0645">Protease</keyword>
<dbReference type="PROSITE" id="PS50106">
    <property type="entry name" value="PDZ"/>
    <property type="match status" value="1"/>
</dbReference>
<evidence type="ECO:0000256" key="4">
    <source>
        <dbReference type="SAM" id="Phobius"/>
    </source>
</evidence>
<accession>A0A0J8DA55</accession>
<dbReference type="Proteomes" id="UP000036756">
    <property type="component" value="Unassembled WGS sequence"/>
</dbReference>
<dbReference type="AlphaFoldDB" id="A0A0J8DA55"/>
<sequence>MNNDNNSKDNINESKEYINDFGNTMNFRVNEHEKGTRKEKSKRLPTLGLALMILVSSVIGGVVGAYSISYISPRESANQGITKDINLNNKVITTSLPKNSITRVAEEVGPAIVGISTTKSSWLDATSSESAGSGIVFDSNGYIVTNQHVISGGTKIMVSLPGGKKVQAKVIGQDAKTDIAVLKVEEKGLKAAKFGSSKAIRVGDSVIAIGNPLGEEFAGSVTSGIVSAKERNMSIKEESYSRTYNVIQTDASINPGSSGGALLNEVGEVIGINTLKISSAEGMGFAIPIDEVKVIIKELIKSGYIKRPFLGVATIYLDNETAKMYGIPSGMGVQQVVAGSAAEKAGIVPGDIIVEIEGKKVEKENQLTDLVNGKKVGDTITLKITKENGNTRTVKATLSESRNEQ</sequence>
<dbReference type="CDD" id="cd06779">
    <property type="entry name" value="cpPDZ_Deg_HtrA-like"/>
    <property type="match status" value="1"/>
</dbReference>
<dbReference type="InterPro" id="IPR001940">
    <property type="entry name" value="Peptidase_S1C"/>
</dbReference>
<evidence type="ECO:0000256" key="1">
    <source>
        <dbReference type="ARBA" id="ARBA00010541"/>
    </source>
</evidence>
<dbReference type="Pfam" id="PF13180">
    <property type="entry name" value="PDZ_2"/>
    <property type="match status" value="1"/>
</dbReference>
<dbReference type="PRINTS" id="PR00834">
    <property type="entry name" value="PROTEASES2C"/>
</dbReference>
<gene>
    <name evidence="6" type="primary">htrA</name>
    <name evidence="6" type="ORF">CLCY_1c04170</name>
</gene>
<dbReference type="InterPro" id="IPR036034">
    <property type="entry name" value="PDZ_sf"/>
</dbReference>
<dbReference type="InterPro" id="IPR051201">
    <property type="entry name" value="Chloro_Bact_Ser_Proteases"/>
</dbReference>
<keyword evidence="4" id="KW-0812">Transmembrane</keyword>
<dbReference type="EC" id="3.4.21.107" evidence="6"/>
<evidence type="ECO:0000313" key="7">
    <source>
        <dbReference type="Proteomes" id="UP000036756"/>
    </source>
</evidence>
<keyword evidence="4" id="KW-1133">Transmembrane helix</keyword>
<feature type="domain" description="PDZ" evidence="5">
    <location>
        <begin position="293"/>
        <end position="388"/>
    </location>
</feature>
<evidence type="ECO:0000259" key="5">
    <source>
        <dbReference type="PROSITE" id="PS50106"/>
    </source>
</evidence>
<organism evidence="6 7">
    <name type="scientific">Clostridium cylindrosporum DSM 605</name>
    <dbReference type="NCBI Taxonomy" id="1121307"/>
    <lineage>
        <taxon>Bacteria</taxon>
        <taxon>Bacillati</taxon>
        <taxon>Bacillota</taxon>
        <taxon>Clostridia</taxon>
        <taxon>Eubacteriales</taxon>
        <taxon>Clostridiaceae</taxon>
        <taxon>Clostridium</taxon>
    </lineage>
</organism>
<comment type="similarity">
    <text evidence="1">Belongs to the peptidase S1C family.</text>
</comment>
<feature type="transmembrane region" description="Helical" evidence="4">
    <location>
        <begin position="47"/>
        <end position="68"/>
    </location>
</feature>
<name>A0A0J8DA55_CLOCY</name>
<comment type="caution">
    <text evidence="6">The sequence shown here is derived from an EMBL/GenBank/DDBJ whole genome shotgun (WGS) entry which is preliminary data.</text>
</comment>
<dbReference type="InterPro" id="IPR001478">
    <property type="entry name" value="PDZ"/>
</dbReference>
<dbReference type="RefSeq" id="WP_152668168.1">
    <property type="nucleotide sequence ID" value="NZ_LFVU01000028.1"/>
</dbReference>
<dbReference type="SMART" id="SM00228">
    <property type="entry name" value="PDZ"/>
    <property type="match status" value="1"/>
</dbReference>
<evidence type="ECO:0000256" key="3">
    <source>
        <dbReference type="ARBA" id="ARBA00022801"/>
    </source>
</evidence>